<protein>
    <submittedName>
        <fullName evidence="2">Uncharacterized protein</fullName>
    </submittedName>
</protein>
<gene>
    <name evidence="2" type="ORF">A2V97_02035</name>
</gene>
<organism evidence="2 3">
    <name type="scientific">Candidatus Woesebacteria bacterium RBG_16_42_24</name>
    <dbReference type="NCBI Taxonomy" id="1802485"/>
    <lineage>
        <taxon>Bacteria</taxon>
        <taxon>Candidatus Woeseibacteriota</taxon>
    </lineage>
</organism>
<keyword evidence="1" id="KW-0472">Membrane</keyword>
<evidence type="ECO:0000256" key="1">
    <source>
        <dbReference type="SAM" id="Phobius"/>
    </source>
</evidence>
<dbReference type="STRING" id="1802485.A2V97_02035"/>
<reference evidence="2 3" key="1">
    <citation type="journal article" date="2016" name="Nat. Commun.">
        <title>Thousands of microbial genomes shed light on interconnected biogeochemical processes in an aquifer system.</title>
        <authorList>
            <person name="Anantharaman K."/>
            <person name="Brown C.T."/>
            <person name="Hug L.A."/>
            <person name="Sharon I."/>
            <person name="Castelle C.J."/>
            <person name="Probst A.J."/>
            <person name="Thomas B.C."/>
            <person name="Singh A."/>
            <person name="Wilkins M.J."/>
            <person name="Karaoz U."/>
            <person name="Brodie E.L."/>
            <person name="Williams K.H."/>
            <person name="Hubbard S.S."/>
            <person name="Banfield J.F."/>
        </authorList>
    </citation>
    <scope>NUCLEOTIDE SEQUENCE [LARGE SCALE GENOMIC DNA]</scope>
</reference>
<dbReference type="AlphaFoldDB" id="A0A1F7XLZ5"/>
<keyword evidence="1" id="KW-1133">Transmembrane helix</keyword>
<accession>A0A1F7XLZ5</accession>
<feature type="transmembrane region" description="Helical" evidence="1">
    <location>
        <begin position="16"/>
        <end position="38"/>
    </location>
</feature>
<dbReference type="InterPro" id="IPR034756">
    <property type="entry name" value="T2SSM_b"/>
</dbReference>
<dbReference type="Gene3D" id="3.30.70.60">
    <property type="match status" value="1"/>
</dbReference>
<dbReference type="InterPro" id="IPR014717">
    <property type="entry name" value="Transl_elong_EF1B/ribsomal_bS6"/>
</dbReference>
<name>A0A1F7XLZ5_9BACT</name>
<dbReference type="EMBL" id="MGFX01000006">
    <property type="protein sequence ID" value="OGM15388.1"/>
    <property type="molecule type" value="Genomic_DNA"/>
</dbReference>
<evidence type="ECO:0000313" key="2">
    <source>
        <dbReference type="EMBL" id="OGM15388.1"/>
    </source>
</evidence>
<dbReference type="Pfam" id="PF10741">
    <property type="entry name" value="T2SSM_b"/>
    <property type="match status" value="1"/>
</dbReference>
<dbReference type="Proteomes" id="UP000177382">
    <property type="component" value="Unassembled WGS sequence"/>
</dbReference>
<evidence type="ECO:0000313" key="3">
    <source>
        <dbReference type="Proteomes" id="UP000177382"/>
    </source>
</evidence>
<keyword evidence="1" id="KW-0812">Transmembrane</keyword>
<sequence length="229" mass="24752">MKIFDPGSILTNVRVLIGPTAFLGALVILSVIALRVGVSRVVFLRTQVAESKNEERHLTEKLEVLKSSEASALPLADLSLIAVPSDNPALTIISQVKALASQKGIAITSFEAKQASSVEEDISKTEIELVLAGEMRSLLDFLQALKTISPLVTLDQTTLRQESGAARVDVLLLGNFASLPQTLPSLSSPFNELTAEEKDILAKISSYSQPQFTEVLPSGPYERTDLFNF</sequence>
<proteinExistence type="predicted"/>
<comment type="caution">
    <text evidence="2">The sequence shown here is derived from an EMBL/GenBank/DDBJ whole genome shotgun (WGS) entry which is preliminary data.</text>
</comment>